<dbReference type="EMBL" id="VYXH01004270">
    <property type="protein sequence ID" value="NWQ89433.1"/>
    <property type="molecule type" value="Genomic_DNA"/>
</dbReference>
<feature type="non-terminal residue" evidence="7">
    <location>
        <position position="1654"/>
    </location>
</feature>
<sequence length="1654" mass="182920">FGREDMLGLCDFTEGHCRVLHQLLERVPPDGVKQKLMVKQLLYRSLQLFASVTYDAFQCCQAVGWPGLERLTVGCRRSVAWMLEALEGLPESERAKYLDVTASCTFKLAYIFYNQNLHEEASSVCELFCNRLQTTDAYACPEIPPERLHKCFRLQVESYRKLGRLERALECVVQWLAVLQGRIGELLAEPISLWVRVKTDAAKQGAEELRLRTLKESLEGHSLDTETLLTVLFAELKAYKTVRADTGQERYNVLCDLLEICSEESGRLHERAVGLTELAQVLCYHSYAQQTECSSLDSIREALRLLELVPRSTQNRDQLLDDRAQALLWLYICTMESKLEKSIEKDQRAKAQGLKNLDDFEPNDLNYEGKLLEDRFLYDGISFNLATETALSKSLDDAFTLWKQLLATPGVPAVRSPEQTVASLHLLAALYKLMAKPLQAMESYLLVRALCSALGDSLGMAGALCQVTKLLFQLECPSYAQLFLEETESCLQEADSSNDSYLLLQQTCLLLRSQLCCVTHRIEEGLLLLLEVLQNPALQKITKVWYLLRAHVLWLVAIYLSLPPARLSLELRQRIFGQGWKTPETALAEAHKLFRSIILLLMGSDMLGCQKTASDTQFVDYGDNLLLKWQVLADMLACSEHLVALLSRLEVVCKAKAFCLEAVKLAMKLQAIRWCVSFLVLKAQLELQQSELELSHFDLQQALFLLEADTEFKASKKQKGQRKILPRKGKLEGKKPRDPVSEPTGEEEGFLKGPALEFVATVSRLEKADALTASPELKSKKRRRLAFLTHPAACPCCLCSDLALSALCLRWLLSCAQSELAEGSAAEGLGLIHAMLPRCAAVATRFAAVLRDKLRGGSVSRDLPALELLDDLVAAGYAALALQSLASPQLAEELQEELETGLTFLASCRPHLPSLEVSRASLLLTKAMATICRLASKHGDSMDGVFAGSWTLQLPTLPLAEPQVAAVPQTLKTDKAQPQRRKNKAVVAPAVPKPRVKKNQRAKPPSVLNTDDVFALGDSDSEVPPIVIRPVAVPCTPHQKACPPAKTRTVPGSRTPFTIFSESSPPASKSQLLRAPKVSGRVKSRLKVTFSDDSDTEDPEVRLTPAATRKTSCARKALPPKSMGCQASSLALGGQSGGAQPRRGRPVARRARAAEEKRERATRRAPGKRAEEERELLRAVEEEEKVEEELEISFEVLRASEEEEGAPGRRRLPRCRQESTDGEQEASKDVLAAQWPGSGDPLPVEGTLSSVLPVAGDVSSLDTVLKLLKDAFNCISHCPPGALYSQLCQLLALALGNQDPLSTAYLLSESVSVTTRHQLLSVIHRKIHKEKKSAGDVAEQLRGLSLQEGSAAQRSHRLAELERLFMFSSTGLGCGEQDAFRTQLQHIPSGVTVCVLTLASLRPGSLGDTLLLTRLEKGTAPVNIRIPTALGKALLHSVLSDFDAILKEQKEANSCTDKQDWWLRRSELDRRMKNLIETLETQVLGCWRGALIPSGPQPALAEEAAHLHPQLRRCGWRDSDPTLLKVVLNAAPLLAPHDVQALAFGLCPAQPHKAQLLLQEAVEKWRTCAKQTGGSLVLVLDKHLQKLPWESMACLKAVPVTRLPSLRFLLSYSLAQERAGSVLSRGVNPSSTFYVLNPHSNLLGTEERFRGWFE</sequence>
<feature type="non-terminal residue" evidence="7">
    <location>
        <position position="1"/>
    </location>
</feature>
<comment type="catalytic activity">
    <reaction evidence="1">
        <text>All bonds known to be hydrolyzed by this endopeptidase have arginine in P1 and an acidic residue in P4. P6 is often occupied by an acidic residue or by a hydroxy-amino-acid residue, the phosphorylation of which enhances cleavage.</text>
        <dbReference type="EC" id="3.4.22.49"/>
    </reaction>
</comment>
<proteinExistence type="predicted"/>
<evidence type="ECO:0000313" key="8">
    <source>
        <dbReference type="Proteomes" id="UP000574691"/>
    </source>
</evidence>
<feature type="compositionally biased region" description="Basic residues" evidence="5">
    <location>
        <begin position="717"/>
        <end position="728"/>
    </location>
</feature>
<evidence type="ECO:0000256" key="1">
    <source>
        <dbReference type="ARBA" id="ARBA00000451"/>
    </source>
</evidence>
<dbReference type="InterPro" id="IPR030397">
    <property type="entry name" value="SEPARIN_core_dom"/>
</dbReference>
<keyword evidence="3" id="KW-0378">Hydrolase</keyword>
<feature type="region of interest" description="Disordered" evidence="5">
    <location>
        <begin position="717"/>
        <end position="748"/>
    </location>
</feature>
<evidence type="ECO:0000256" key="5">
    <source>
        <dbReference type="SAM" id="MobiDB-lite"/>
    </source>
</evidence>
<dbReference type="InterPro" id="IPR005314">
    <property type="entry name" value="Peptidase_C50"/>
</dbReference>
<evidence type="ECO:0000313" key="7">
    <source>
        <dbReference type="EMBL" id="NWQ89433.1"/>
    </source>
</evidence>
<name>A0A7K4SUC0_9CHAR</name>
<feature type="compositionally biased region" description="Basic and acidic residues" evidence="5">
    <location>
        <begin position="729"/>
        <end position="740"/>
    </location>
</feature>
<dbReference type="GO" id="GO:0051307">
    <property type="term" value="P:meiotic chromosome separation"/>
    <property type="evidence" value="ECO:0007669"/>
    <property type="project" value="TreeGrafter"/>
</dbReference>
<feature type="compositionally biased region" description="Polar residues" evidence="5">
    <location>
        <begin position="1059"/>
        <end position="1071"/>
    </location>
</feature>
<feature type="region of interest" description="Disordered" evidence="5">
    <location>
        <begin position="1059"/>
        <end position="1174"/>
    </location>
</feature>
<dbReference type="EC" id="3.4.22.49" evidence="2"/>
<feature type="compositionally biased region" description="Low complexity" evidence="5">
    <location>
        <begin position="1126"/>
        <end position="1141"/>
    </location>
</feature>
<evidence type="ECO:0000256" key="4">
    <source>
        <dbReference type="ARBA" id="ARBA00022829"/>
    </source>
</evidence>
<dbReference type="GO" id="GO:0005634">
    <property type="term" value="C:nucleus"/>
    <property type="evidence" value="ECO:0007669"/>
    <property type="project" value="InterPro"/>
</dbReference>
<dbReference type="PROSITE" id="PS51700">
    <property type="entry name" value="SEPARIN"/>
    <property type="match status" value="1"/>
</dbReference>
<dbReference type="Pfam" id="PF03568">
    <property type="entry name" value="Separin_C"/>
    <property type="match status" value="1"/>
</dbReference>
<evidence type="ECO:0000256" key="2">
    <source>
        <dbReference type="ARBA" id="ARBA00012489"/>
    </source>
</evidence>
<feature type="compositionally biased region" description="Basic residues" evidence="5">
    <location>
        <begin position="1142"/>
        <end position="1151"/>
    </location>
</feature>
<protein>
    <recommendedName>
        <fullName evidence="2">separase</fullName>
        <ecNumber evidence="2">3.4.22.49</ecNumber>
    </recommendedName>
</protein>
<dbReference type="GO" id="GO:0004197">
    <property type="term" value="F:cysteine-type endopeptidase activity"/>
    <property type="evidence" value="ECO:0007669"/>
    <property type="project" value="InterPro"/>
</dbReference>
<dbReference type="PANTHER" id="PTHR12792">
    <property type="entry name" value="EXTRA SPINDLE POLES 1-RELATED"/>
    <property type="match status" value="1"/>
</dbReference>
<keyword evidence="4" id="KW-0159">Chromosome partition</keyword>
<keyword evidence="8" id="KW-1185">Reference proteome</keyword>
<feature type="region of interest" description="Disordered" evidence="5">
    <location>
        <begin position="1198"/>
        <end position="1227"/>
    </location>
</feature>
<comment type="caution">
    <text evidence="7">The sequence shown here is derived from an EMBL/GenBank/DDBJ whole genome shotgun (WGS) entry which is preliminary data.</text>
</comment>
<dbReference type="Proteomes" id="UP000574691">
    <property type="component" value="Unassembled WGS sequence"/>
</dbReference>
<dbReference type="GO" id="GO:0005813">
    <property type="term" value="C:centrosome"/>
    <property type="evidence" value="ECO:0007669"/>
    <property type="project" value="TreeGrafter"/>
</dbReference>
<evidence type="ECO:0000256" key="3">
    <source>
        <dbReference type="ARBA" id="ARBA00022801"/>
    </source>
</evidence>
<dbReference type="PANTHER" id="PTHR12792:SF0">
    <property type="entry name" value="SEPARIN"/>
    <property type="match status" value="1"/>
</dbReference>
<dbReference type="GO" id="GO:0072686">
    <property type="term" value="C:mitotic spindle"/>
    <property type="evidence" value="ECO:0007669"/>
    <property type="project" value="TreeGrafter"/>
</dbReference>
<dbReference type="GO" id="GO:0005737">
    <property type="term" value="C:cytoplasm"/>
    <property type="evidence" value="ECO:0007669"/>
    <property type="project" value="TreeGrafter"/>
</dbReference>
<feature type="domain" description="Peptidase C50" evidence="6">
    <location>
        <begin position="1629"/>
        <end position="1654"/>
    </location>
</feature>
<reference evidence="7 8" key="1">
    <citation type="submission" date="2019-09" db="EMBL/GenBank/DDBJ databases">
        <title>Bird 10,000 Genomes (B10K) Project - Family phase.</title>
        <authorList>
            <person name="Zhang G."/>
        </authorList>
    </citation>
    <scope>NUCLEOTIDE SEQUENCE [LARGE SCALE GENOMIC DNA]</scope>
    <source>
        <strain evidence="7">B10K-DU-001-64</strain>
        <tissue evidence="7">Muscle</tissue>
    </source>
</reference>
<gene>
    <name evidence="7" type="primary">Espl1</name>
    <name evidence="7" type="ORF">BURBIS_R11771</name>
</gene>
<evidence type="ECO:0000259" key="6">
    <source>
        <dbReference type="PROSITE" id="PS51700"/>
    </source>
</evidence>
<organism evidence="7 8">
    <name type="scientific">Burhinus bistriatus</name>
    <dbReference type="NCBI Taxonomy" id="240201"/>
    <lineage>
        <taxon>Eukaryota</taxon>
        <taxon>Metazoa</taxon>
        <taxon>Chordata</taxon>
        <taxon>Craniata</taxon>
        <taxon>Vertebrata</taxon>
        <taxon>Euteleostomi</taxon>
        <taxon>Archelosauria</taxon>
        <taxon>Archosauria</taxon>
        <taxon>Dinosauria</taxon>
        <taxon>Saurischia</taxon>
        <taxon>Theropoda</taxon>
        <taxon>Coelurosauria</taxon>
        <taxon>Aves</taxon>
        <taxon>Neognathae</taxon>
        <taxon>Neoaves</taxon>
        <taxon>Charadriiformes</taxon>
        <taxon>Burhinidae</taxon>
        <taxon>Burhinus</taxon>
    </lineage>
</organism>
<dbReference type="GO" id="GO:0006508">
    <property type="term" value="P:proteolysis"/>
    <property type="evidence" value="ECO:0007669"/>
    <property type="project" value="InterPro"/>
</dbReference>
<accession>A0A7K4SUC0</accession>